<feature type="region of interest" description="Disordered" evidence="6">
    <location>
        <begin position="312"/>
        <end position="339"/>
    </location>
</feature>
<evidence type="ECO:0000256" key="6">
    <source>
        <dbReference type="SAM" id="MobiDB-lite"/>
    </source>
</evidence>
<evidence type="ECO:0000256" key="3">
    <source>
        <dbReference type="ARBA" id="ARBA00022729"/>
    </source>
</evidence>
<reference evidence="9" key="2">
    <citation type="submission" date="2015-01" db="EMBL/GenBank/DDBJ databases">
        <title>Evolutionary Origins and Diversification of the Mycorrhizal Mutualists.</title>
        <authorList>
            <consortium name="DOE Joint Genome Institute"/>
            <consortium name="Mycorrhizal Genomics Consortium"/>
            <person name="Kohler A."/>
            <person name="Kuo A."/>
            <person name="Nagy L.G."/>
            <person name="Floudas D."/>
            <person name="Copeland A."/>
            <person name="Barry K.W."/>
            <person name="Cichocki N."/>
            <person name="Veneault-Fourrey C."/>
            <person name="LaButti K."/>
            <person name="Lindquist E.A."/>
            <person name="Lipzen A."/>
            <person name="Lundell T."/>
            <person name="Morin E."/>
            <person name="Murat C."/>
            <person name="Riley R."/>
            <person name="Ohm R."/>
            <person name="Sun H."/>
            <person name="Tunlid A."/>
            <person name="Henrissat B."/>
            <person name="Grigoriev I.V."/>
            <person name="Hibbett D.S."/>
            <person name="Martin F."/>
        </authorList>
    </citation>
    <scope>NUCLEOTIDE SEQUENCE [LARGE SCALE GENOMIC DNA]</scope>
    <source>
        <strain evidence="9">Ve08.2h10</strain>
    </source>
</reference>
<dbReference type="GO" id="GO:0006629">
    <property type="term" value="P:lipid metabolic process"/>
    <property type="evidence" value="ECO:0007669"/>
    <property type="project" value="UniProtKB-KW"/>
</dbReference>
<keyword evidence="2" id="KW-0964">Secreted</keyword>
<dbReference type="Pfam" id="PF24708">
    <property type="entry name" value="Lip_C"/>
    <property type="match status" value="1"/>
</dbReference>
<protein>
    <recommendedName>
        <fullName evidence="7">Lipase-like C-terminal domain-containing protein</fullName>
    </recommendedName>
</protein>
<dbReference type="Gene3D" id="3.40.50.1820">
    <property type="entry name" value="alpha/beta hydrolase"/>
    <property type="match status" value="1"/>
</dbReference>
<keyword evidence="9" id="KW-1185">Reference proteome</keyword>
<dbReference type="GO" id="GO:0016787">
    <property type="term" value="F:hydrolase activity"/>
    <property type="evidence" value="ECO:0007669"/>
    <property type="project" value="UniProtKB-KW"/>
</dbReference>
<dbReference type="InterPro" id="IPR056304">
    <property type="entry name" value="Lip-like_C"/>
</dbReference>
<dbReference type="OrthoDB" id="206848at2759"/>
<evidence type="ECO:0000256" key="5">
    <source>
        <dbReference type="ARBA" id="ARBA00023098"/>
    </source>
</evidence>
<dbReference type="EMBL" id="KN824823">
    <property type="protein sequence ID" value="KIL00986.1"/>
    <property type="molecule type" value="Genomic_DNA"/>
</dbReference>
<evidence type="ECO:0000313" key="8">
    <source>
        <dbReference type="EMBL" id="KIL00986.1"/>
    </source>
</evidence>
<reference evidence="8 9" key="1">
    <citation type="submission" date="2014-04" db="EMBL/GenBank/DDBJ databases">
        <authorList>
            <consortium name="DOE Joint Genome Institute"/>
            <person name="Kuo A."/>
            <person name="Kohler A."/>
            <person name="Jargeat P."/>
            <person name="Nagy L.G."/>
            <person name="Floudas D."/>
            <person name="Copeland A."/>
            <person name="Barry K.W."/>
            <person name="Cichocki N."/>
            <person name="Veneault-Fourrey C."/>
            <person name="LaButti K."/>
            <person name="Lindquist E.A."/>
            <person name="Lipzen A."/>
            <person name="Lundell T."/>
            <person name="Morin E."/>
            <person name="Murat C."/>
            <person name="Sun H."/>
            <person name="Tunlid A."/>
            <person name="Henrissat B."/>
            <person name="Grigoriev I.V."/>
            <person name="Hibbett D.S."/>
            <person name="Martin F."/>
            <person name="Nordberg H.P."/>
            <person name="Cantor M.N."/>
            <person name="Hua S.X."/>
        </authorList>
    </citation>
    <scope>NUCLEOTIDE SEQUENCE [LARGE SCALE GENOMIC DNA]</scope>
    <source>
        <strain evidence="8 9">Ve08.2h10</strain>
    </source>
</reference>
<gene>
    <name evidence="8" type="ORF">PAXRUDRAFT_184097</name>
</gene>
<sequence length="369" mass="40131">MTLNSKGPLTGDEPIPLVIVEGFLGGAGTTLWGNFGASLDADGKNGTQRTRKVLFASVGPVSSLHDRACELFYSLLGGIVDYGDVHARTHNHLRHGRTIQNALYPEWSVNRPLHFLGHSMGGPTVVKMQWLMRIGFFGEHVHPDMVLSLTAISSPFRGTQLVYTLGERTDAPPAVRPFSVGSVLAKVVHVVSYLSPILPKALDLHAESRLLSFRDASLSFLWQQLCKSDWAEGKDATPYDATFHAAEEREAGCEGLPNGETFYRSCCASLTHTEQSEGGPRRAPAAAVFSPFYLTSLALAYFDFTKLRPTPGPSASPADYQGRDAKLSHPGGDSQGVAPEQLRENDGVVPLFSQFHPFKCSSLPTPLWK</sequence>
<dbReference type="InterPro" id="IPR029058">
    <property type="entry name" value="AB_hydrolase_fold"/>
</dbReference>
<evidence type="ECO:0000256" key="1">
    <source>
        <dbReference type="ARBA" id="ARBA00004613"/>
    </source>
</evidence>
<proteinExistence type="predicted"/>
<feature type="domain" description="Lipase-like C-terminal" evidence="7">
    <location>
        <begin position="16"/>
        <end position="136"/>
    </location>
</feature>
<dbReference type="InParanoid" id="A0A0D0EDE6"/>
<dbReference type="PANTHER" id="PTHR34043:SF3">
    <property type="entry name" value="ALPHA_BETA-HYDROLASES SUPERFAMILY PROTEIN"/>
    <property type="match status" value="1"/>
</dbReference>
<evidence type="ECO:0000259" key="7">
    <source>
        <dbReference type="Pfam" id="PF24708"/>
    </source>
</evidence>
<dbReference type="AlphaFoldDB" id="A0A0D0EDE6"/>
<dbReference type="HOGENOM" id="CLU_019900_1_0_1"/>
<keyword evidence="3" id="KW-0732">Signal</keyword>
<comment type="subcellular location">
    <subcellularLocation>
        <location evidence="1">Secreted</location>
    </subcellularLocation>
</comment>
<name>A0A0D0EDE6_9AGAM</name>
<dbReference type="PANTHER" id="PTHR34043">
    <property type="entry name" value="ALPHA/BETA-HYDROLASES SUPERFAMILY PROTEIN"/>
    <property type="match status" value="1"/>
</dbReference>
<keyword evidence="5" id="KW-0443">Lipid metabolism</keyword>
<evidence type="ECO:0000313" key="9">
    <source>
        <dbReference type="Proteomes" id="UP000054538"/>
    </source>
</evidence>
<dbReference type="SUPFAM" id="SSF53474">
    <property type="entry name" value="alpha/beta-Hydrolases"/>
    <property type="match status" value="1"/>
</dbReference>
<evidence type="ECO:0000256" key="4">
    <source>
        <dbReference type="ARBA" id="ARBA00022801"/>
    </source>
</evidence>
<evidence type="ECO:0000256" key="2">
    <source>
        <dbReference type="ARBA" id="ARBA00022525"/>
    </source>
</evidence>
<accession>A0A0D0EDE6</accession>
<dbReference type="STRING" id="930991.A0A0D0EDE6"/>
<keyword evidence="4" id="KW-0378">Hydrolase</keyword>
<dbReference type="Proteomes" id="UP000054538">
    <property type="component" value="Unassembled WGS sequence"/>
</dbReference>
<organism evidence="8 9">
    <name type="scientific">Paxillus rubicundulus Ve08.2h10</name>
    <dbReference type="NCBI Taxonomy" id="930991"/>
    <lineage>
        <taxon>Eukaryota</taxon>
        <taxon>Fungi</taxon>
        <taxon>Dikarya</taxon>
        <taxon>Basidiomycota</taxon>
        <taxon>Agaricomycotina</taxon>
        <taxon>Agaricomycetes</taxon>
        <taxon>Agaricomycetidae</taxon>
        <taxon>Boletales</taxon>
        <taxon>Paxilineae</taxon>
        <taxon>Paxillaceae</taxon>
        <taxon>Paxillus</taxon>
    </lineage>
</organism>
<dbReference type="GO" id="GO:0005576">
    <property type="term" value="C:extracellular region"/>
    <property type="evidence" value="ECO:0007669"/>
    <property type="project" value="UniProtKB-SubCell"/>
</dbReference>